<protein>
    <recommendedName>
        <fullName evidence="7">Type II secretion system protein GspF domain-containing protein</fullName>
    </recommendedName>
</protein>
<dbReference type="PANTHER" id="PTHR35007">
    <property type="entry name" value="INTEGRAL MEMBRANE PROTEIN-RELATED"/>
    <property type="match status" value="1"/>
</dbReference>
<evidence type="ECO:0000313" key="9">
    <source>
        <dbReference type="Proteomes" id="UP000030993"/>
    </source>
</evidence>
<evidence type="ECO:0000256" key="6">
    <source>
        <dbReference type="SAM" id="Phobius"/>
    </source>
</evidence>
<evidence type="ECO:0000256" key="5">
    <source>
        <dbReference type="ARBA" id="ARBA00023136"/>
    </source>
</evidence>
<organism evidence="8 9">
    <name type="scientific">Anaerovibrio lipolyticus</name>
    <dbReference type="NCBI Taxonomy" id="82374"/>
    <lineage>
        <taxon>Bacteria</taxon>
        <taxon>Bacillati</taxon>
        <taxon>Bacillota</taxon>
        <taxon>Negativicutes</taxon>
        <taxon>Selenomonadales</taxon>
        <taxon>Selenomonadaceae</taxon>
        <taxon>Anaerovibrio</taxon>
    </lineage>
</organism>
<feature type="transmembrane region" description="Helical" evidence="6">
    <location>
        <begin position="295"/>
        <end position="314"/>
    </location>
</feature>
<feature type="domain" description="Type II secretion system protein GspF" evidence="7">
    <location>
        <begin position="155"/>
        <end position="279"/>
    </location>
</feature>
<reference evidence="8 9" key="1">
    <citation type="journal article" date="2013" name="PLoS ONE">
        <title>Identification and characterization of three novel lipases belonging to families II and V from Anaerovibrio lipolyticus 5ST.</title>
        <authorList>
            <person name="Prive F."/>
            <person name="Kaderbhai N.N."/>
            <person name="Girdwood S."/>
            <person name="Worgan H.J."/>
            <person name="Pinloche E."/>
            <person name="Scollan N.D."/>
            <person name="Huws S.A."/>
            <person name="Newbold C.J."/>
        </authorList>
    </citation>
    <scope>NUCLEOTIDE SEQUENCE [LARGE SCALE GENOMIC DNA]</scope>
    <source>
        <strain evidence="8 9">5S</strain>
    </source>
</reference>
<name>A0A0B2K3B3_9FIRM</name>
<evidence type="ECO:0000256" key="2">
    <source>
        <dbReference type="ARBA" id="ARBA00022475"/>
    </source>
</evidence>
<evidence type="ECO:0000313" key="8">
    <source>
        <dbReference type="EMBL" id="KHM52622.1"/>
    </source>
</evidence>
<accession>A0A0B2K3B3</accession>
<dbReference type="Proteomes" id="UP000030993">
    <property type="component" value="Unassembled WGS sequence"/>
</dbReference>
<evidence type="ECO:0000256" key="3">
    <source>
        <dbReference type="ARBA" id="ARBA00022692"/>
    </source>
</evidence>
<evidence type="ECO:0000256" key="4">
    <source>
        <dbReference type="ARBA" id="ARBA00022989"/>
    </source>
</evidence>
<evidence type="ECO:0000259" key="7">
    <source>
        <dbReference type="Pfam" id="PF00482"/>
    </source>
</evidence>
<keyword evidence="5 6" id="KW-0472">Membrane</keyword>
<keyword evidence="4 6" id="KW-1133">Transmembrane helix</keyword>
<dbReference type="Gene3D" id="1.20.81.30">
    <property type="entry name" value="Type II secretion system (T2SS), domain F"/>
    <property type="match status" value="1"/>
</dbReference>
<dbReference type="eggNOG" id="COG4965">
    <property type="taxonomic scope" value="Bacteria"/>
</dbReference>
<feature type="transmembrane region" description="Helical" evidence="6">
    <location>
        <begin position="6"/>
        <end position="24"/>
    </location>
</feature>
<feature type="transmembrane region" description="Helical" evidence="6">
    <location>
        <begin position="121"/>
        <end position="140"/>
    </location>
</feature>
<proteinExistence type="predicted"/>
<dbReference type="STRING" id="82374.NZ47_03655"/>
<dbReference type="AlphaFoldDB" id="A0A0B2K3B3"/>
<dbReference type="EMBL" id="JSCE01000076">
    <property type="protein sequence ID" value="KHM52622.1"/>
    <property type="molecule type" value="Genomic_DNA"/>
</dbReference>
<evidence type="ECO:0000256" key="1">
    <source>
        <dbReference type="ARBA" id="ARBA00004651"/>
    </source>
</evidence>
<keyword evidence="3 6" id="KW-0812">Transmembrane</keyword>
<dbReference type="PANTHER" id="PTHR35007:SF1">
    <property type="entry name" value="PILUS ASSEMBLY PROTEIN"/>
    <property type="match status" value="1"/>
</dbReference>
<dbReference type="GO" id="GO:0005886">
    <property type="term" value="C:plasma membrane"/>
    <property type="evidence" value="ECO:0007669"/>
    <property type="project" value="UniProtKB-SubCell"/>
</dbReference>
<feature type="transmembrane region" description="Helical" evidence="6">
    <location>
        <begin position="96"/>
        <end position="115"/>
    </location>
</feature>
<dbReference type="Pfam" id="PF00482">
    <property type="entry name" value="T2SSF"/>
    <property type="match status" value="1"/>
</dbReference>
<feature type="transmembrane region" description="Helical" evidence="6">
    <location>
        <begin position="265"/>
        <end position="283"/>
    </location>
</feature>
<gene>
    <name evidence="8" type="ORF">NZ47_03655</name>
</gene>
<dbReference type="InterPro" id="IPR042094">
    <property type="entry name" value="T2SS_GspF_sf"/>
</dbReference>
<comment type="caution">
    <text evidence="8">The sequence shown here is derived from an EMBL/GenBank/DDBJ whole genome shotgun (WGS) entry which is preliminary data.</text>
</comment>
<sequence length="322" mass="36281">MIFKLMMALLAALIVFSVFMFFLGRKNSEKQNIKKRIAYFADYQAGHTASGRKKTLGDFIKYLLHRGGEMLEPFKRSNSLELKMQQADWPITGPEFQLILTSLGIFGALAFFAYTHQIISMLLGFIFGALLGWAVLNFHIQRRQAAFTNQLSDMLKMIADAMRAGFSFMQAMEHVAREMDAPASREVEKLMRETNLRVPLETALENMSARVKSKDFDLVITAVLIQRQVGGNLSQILDSISNTINARLRMRQEVKTLTSQGRMSGIILALLPIALAVFINTINPSYLKPLFEEEIGHIAIGIAVFLEIIGFIVIKRIVNIDT</sequence>
<keyword evidence="9" id="KW-1185">Reference proteome</keyword>
<dbReference type="InterPro" id="IPR018076">
    <property type="entry name" value="T2SS_GspF_dom"/>
</dbReference>
<comment type="subcellular location">
    <subcellularLocation>
        <location evidence="1">Cell membrane</location>
        <topology evidence="1">Multi-pass membrane protein</topology>
    </subcellularLocation>
</comment>
<dbReference type="RefSeq" id="WP_039206580.1">
    <property type="nucleotide sequence ID" value="NZ_JSCE01000076.1"/>
</dbReference>
<keyword evidence="2" id="KW-1003">Cell membrane</keyword>